<comment type="caution">
    <text evidence="2">The sequence shown here is derived from an EMBL/GenBank/DDBJ whole genome shotgun (WGS) entry which is preliminary data.</text>
</comment>
<dbReference type="EMBL" id="JAIWYP010000001">
    <property type="protein sequence ID" value="KAH3882756.1"/>
    <property type="molecule type" value="Genomic_DNA"/>
</dbReference>
<feature type="compositionally biased region" description="Polar residues" evidence="1">
    <location>
        <begin position="269"/>
        <end position="295"/>
    </location>
</feature>
<reference evidence="2" key="1">
    <citation type="journal article" date="2019" name="bioRxiv">
        <title>The Genome of the Zebra Mussel, Dreissena polymorpha: A Resource for Invasive Species Research.</title>
        <authorList>
            <person name="McCartney M.A."/>
            <person name="Auch B."/>
            <person name="Kono T."/>
            <person name="Mallez S."/>
            <person name="Zhang Y."/>
            <person name="Obille A."/>
            <person name="Becker A."/>
            <person name="Abrahante J.E."/>
            <person name="Garbe J."/>
            <person name="Badalamenti J.P."/>
            <person name="Herman A."/>
            <person name="Mangelson H."/>
            <person name="Liachko I."/>
            <person name="Sullivan S."/>
            <person name="Sone E.D."/>
            <person name="Koren S."/>
            <person name="Silverstein K.A.T."/>
            <person name="Beckman K.B."/>
            <person name="Gohl D.M."/>
        </authorList>
    </citation>
    <scope>NUCLEOTIDE SEQUENCE</scope>
    <source>
        <strain evidence="2">Duluth1</strain>
        <tissue evidence="2">Whole animal</tissue>
    </source>
</reference>
<feature type="region of interest" description="Disordered" evidence="1">
    <location>
        <begin position="269"/>
        <end position="324"/>
    </location>
</feature>
<dbReference type="AlphaFoldDB" id="A0A9D4MUI2"/>
<evidence type="ECO:0000313" key="2">
    <source>
        <dbReference type="EMBL" id="KAH3882756.1"/>
    </source>
</evidence>
<name>A0A9D4MUI2_DREPO</name>
<protein>
    <submittedName>
        <fullName evidence="2">Uncharacterized protein</fullName>
    </submittedName>
</protein>
<dbReference type="Proteomes" id="UP000828390">
    <property type="component" value="Unassembled WGS sequence"/>
</dbReference>
<organism evidence="2 3">
    <name type="scientific">Dreissena polymorpha</name>
    <name type="common">Zebra mussel</name>
    <name type="synonym">Mytilus polymorpha</name>
    <dbReference type="NCBI Taxonomy" id="45954"/>
    <lineage>
        <taxon>Eukaryota</taxon>
        <taxon>Metazoa</taxon>
        <taxon>Spiralia</taxon>
        <taxon>Lophotrochozoa</taxon>
        <taxon>Mollusca</taxon>
        <taxon>Bivalvia</taxon>
        <taxon>Autobranchia</taxon>
        <taxon>Heteroconchia</taxon>
        <taxon>Euheterodonta</taxon>
        <taxon>Imparidentia</taxon>
        <taxon>Neoheterodontei</taxon>
        <taxon>Myida</taxon>
        <taxon>Dreissenoidea</taxon>
        <taxon>Dreissenidae</taxon>
        <taxon>Dreissena</taxon>
    </lineage>
</organism>
<evidence type="ECO:0000313" key="3">
    <source>
        <dbReference type="Proteomes" id="UP000828390"/>
    </source>
</evidence>
<gene>
    <name evidence="2" type="ORF">DPMN_006701</name>
</gene>
<evidence type="ECO:0000256" key="1">
    <source>
        <dbReference type="SAM" id="MobiDB-lite"/>
    </source>
</evidence>
<reference evidence="2" key="2">
    <citation type="submission" date="2020-11" db="EMBL/GenBank/DDBJ databases">
        <authorList>
            <person name="McCartney M.A."/>
            <person name="Auch B."/>
            <person name="Kono T."/>
            <person name="Mallez S."/>
            <person name="Becker A."/>
            <person name="Gohl D.M."/>
            <person name="Silverstein K.A.T."/>
            <person name="Koren S."/>
            <person name="Bechman K.B."/>
            <person name="Herman A."/>
            <person name="Abrahante J.E."/>
            <person name="Garbe J."/>
        </authorList>
    </citation>
    <scope>NUCLEOTIDE SEQUENCE</scope>
    <source>
        <strain evidence="2">Duluth1</strain>
        <tissue evidence="2">Whole animal</tissue>
    </source>
</reference>
<sequence length="389" mass="44702">MGELVRRLDYERRSRQRSLLNNTLGGQRIKKEYSNTVRAANAIEERRGDLQVENLERHRRLFLDRYAYEKKVMSKFKSELDSKTRDFNEEKYQQLRRASSAKGRLQSTSQDTDIGTVSELVPRHLYRRKSAAAVTFSFSEDIGENKEANEDEKLEQQVTFNLNEVFEEKLEALAGQNCINWSTVWKRSDISSRLQRRLSYATFIADAENPINIANNMRQQSEQTGVHTAYIPPDISSIKKSRTPSTIQKSSVIPLRPKSATQANIYKQPILNKSSYRPSQSASKVRARSSTNCNPMSRRGSVSSLASSCSQAGSSSGEELENKSRSFRHLREAFKKVKVEKPDAKLNKLTLVKLNHLHKIEHLHESTLKRFEELFTEDLFDLDYAKLCT</sequence>
<dbReference type="OrthoDB" id="6155828at2759"/>
<keyword evidence="3" id="KW-1185">Reference proteome</keyword>
<proteinExistence type="predicted"/>
<feature type="compositionally biased region" description="Low complexity" evidence="1">
    <location>
        <begin position="297"/>
        <end position="316"/>
    </location>
</feature>
<accession>A0A9D4MUI2</accession>